<dbReference type="Proteomes" id="UP000824782">
    <property type="component" value="Unassembled WGS sequence"/>
</dbReference>
<evidence type="ECO:0000313" key="1">
    <source>
        <dbReference type="EMBL" id="KAG8547090.1"/>
    </source>
</evidence>
<accession>A0AAV6ZFT7</accession>
<sequence length="59" mass="7041">MPSPQIKLTSCGVKLVRQEKLTDHHHETDRPCPRLPPCIHCYREVIKMYGMYEHLRRVL</sequence>
<keyword evidence="2" id="KW-1185">Reference proteome</keyword>
<dbReference type="EMBL" id="WNYA01000833">
    <property type="protein sequence ID" value="KAG8547090.1"/>
    <property type="molecule type" value="Genomic_DNA"/>
</dbReference>
<organism evidence="1 2">
    <name type="scientific">Engystomops pustulosus</name>
    <name type="common">Tungara frog</name>
    <name type="synonym">Physalaemus pustulosus</name>
    <dbReference type="NCBI Taxonomy" id="76066"/>
    <lineage>
        <taxon>Eukaryota</taxon>
        <taxon>Metazoa</taxon>
        <taxon>Chordata</taxon>
        <taxon>Craniata</taxon>
        <taxon>Vertebrata</taxon>
        <taxon>Euteleostomi</taxon>
        <taxon>Amphibia</taxon>
        <taxon>Batrachia</taxon>
        <taxon>Anura</taxon>
        <taxon>Neobatrachia</taxon>
        <taxon>Hyloidea</taxon>
        <taxon>Leptodactylidae</taxon>
        <taxon>Leiuperinae</taxon>
        <taxon>Engystomops</taxon>
    </lineage>
</organism>
<gene>
    <name evidence="1" type="ORF">GDO81_029123</name>
</gene>
<proteinExistence type="predicted"/>
<comment type="caution">
    <text evidence="1">The sequence shown here is derived from an EMBL/GenBank/DDBJ whole genome shotgun (WGS) entry which is preliminary data.</text>
</comment>
<name>A0AAV6ZFT7_ENGPU</name>
<dbReference type="AlphaFoldDB" id="A0AAV6ZFT7"/>
<reference evidence="1" key="1">
    <citation type="thesis" date="2020" institute="ProQuest LLC" country="789 East Eisenhower Parkway, Ann Arbor, MI, USA">
        <title>Comparative Genomics and Chromosome Evolution.</title>
        <authorList>
            <person name="Mudd A.B."/>
        </authorList>
    </citation>
    <scope>NUCLEOTIDE SEQUENCE</scope>
    <source>
        <strain evidence="1">237g6f4</strain>
        <tissue evidence="1">Blood</tissue>
    </source>
</reference>
<protein>
    <submittedName>
        <fullName evidence="1">Uncharacterized protein</fullName>
    </submittedName>
</protein>
<evidence type="ECO:0000313" key="2">
    <source>
        <dbReference type="Proteomes" id="UP000824782"/>
    </source>
</evidence>